<evidence type="ECO:0008006" key="4">
    <source>
        <dbReference type="Google" id="ProtNLM"/>
    </source>
</evidence>
<evidence type="ECO:0000313" key="3">
    <source>
        <dbReference type="Proteomes" id="UP000321938"/>
    </source>
</evidence>
<reference evidence="2 3" key="1">
    <citation type="submission" date="2019-08" db="EMBL/GenBank/DDBJ databases">
        <title>Genome of Psychroserpens burtonensis ACAM 167.</title>
        <authorList>
            <person name="Bowman J.P."/>
        </authorList>
    </citation>
    <scope>NUCLEOTIDE SEQUENCE [LARGE SCALE GENOMIC DNA]</scope>
    <source>
        <strain evidence="2 3">ACAM 167</strain>
    </source>
</reference>
<feature type="signal peptide" evidence="1">
    <location>
        <begin position="1"/>
        <end position="20"/>
    </location>
</feature>
<dbReference type="EMBL" id="VOSB01000001">
    <property type="protein sequence ID" value="TXE20315.1"/>
    <property type="molecule type" value="Genomic_DNA"/>
</dbReference>
<comment type="caution">
    <text evidence="2">The sequence shown here is derived from an EMBL/GenBank/DDBJ whole genome shotgun (WGS) entry which is preliminary data.</text>
</comment>
<keyword evidence="1" id="KW-0732">Signal</keyword>
<evidence type="ECO:0000256" key="1">
    <source>
        <dbReference type="SAM" id="SignalP"/>
    </source>
</evidence>
<dbReference type="RefSeq" id="WP_028870906.1">
    <property type="nucleotide sequence ID" value="NZ_VOSB01000001.1"/>
</dbReference>
<dbReference type="Proteomes" id="UP000321938">
    <property type="component" value="Unassembled WGS sequence"/>
</dbReference>
<dbReference type="PROSITE" id="PS51257">
    <property type="entry name" value="PROKAR_LIPOPROTEIN"/>
    <property type="match status" value="1"/>
</dbReference>
<dbReference type="OrthoDB" id="1346821at2"/>
<name>A0A5C7BBX2_9FLAO</name>
<accession>A0A5C7BBX2</accession>
<proteinExistence type="predicted"/>
<organism evidence="2 3">
    <name type="scientific">Psychroserpens burtonensis</name>
    <dbReference type="NCBI Taxonomy" id="49278"/>
    <lineage>
        <taxon>Bacteria</taxon>
        <taxon>Pseudomonadati</taxon>
        <taxon>Bacteroidota</taxon>
        <taxon>Flavobacteriia</taxon>
        <taxon>Flavobacteriales</taxon>
        <taxon>Flavobacteriaceae</taxon>
        <taxon>Psychroserpens</taxon>
    </lineage>
</organism>
<protein>
    <recommendedName>
        <fullName evidence="4">DUF5025 domain-containing protein</fullName>
    </recommendedName>
</protein>
<keyword evidence="3" id="KW-1185">Reference proteome</keyword>
<dbReference type="STRING" id="1123037.GCA_000425305_00660"/>
<dbReference type="AlphaFoldDB" id="A0A5C7BBX2"/>
<gene>
    <name evidence="2" type="ORF">ES692_00560</name>
</gene>
<sequence>MKTAKLFLVILIAIAIQSCSSDSDIDPEPTIDNRNGIHYKGVFYPLNTAIIRKKEFNVWNRGPSVYIRLFNADPLFNADDPFITHPKWLDINKFSFFYEATEVTTRTITPVPHYNMRINTGYDPSNIHLATTILRDYTVRPENIAVASIVHINAISADEIDLDFEFTRPDGEIITGRYKGSYSDVSTED</sequence>
<evidence type="ECO:0000313" key="2">
    <source>
        <dbReference type="EMBL" id="TXE20315.1"/>
    </source>
</evidence>
<feature type="chain" id="PRO_5023041889" description="DUF5025 domain-containing protein" evidence="1">
    <location>
        <begin position="21"/>
        <end position="189"/>
    </location>
</feature>